<evidence type="ECO:0000313" key="3">
    <source>
        <dbReference type="Proteomes" id="UP000038040"/>
    </source>
</evidence>
<protein>
    <submittedName>
        <fullName evidence="5">PET100 cytochrome c oxidase chaperone</fullName>
    </submittedName>
</protein>
<dbReference type="EMBL" id="UYYG01000055">
    <property type="protein sequence ID" value="VDN52358.1"/>
    <property type="molecule type" value="Genomic_DNA"/>
</dbReference>
<organism evidence="3 5">
    <name type="scientific">Dracunculus medinensis</name>
    <name type="common">Guinea worm</name>
    <dbReference type="NCBI Taxonomy" id="318479"/>
    <lineage>
        <taxon>Eukaryota</taxon>
        <taxon>Metazoa</taxon>
        <taxon>Ecdysozoa</taxon>
        <taxon>Nematoda</taxon>
        <taxon>Chromadorea</taxon>
        <taxon>Rhabditida</taxon>
        <taxon>Spirurina</taxon>
        <taxon>Dracunculoidea</taxon>
        <taxon>Dracunculidae</taxon>
        <taxon>Dracunculus</taxon>
    </lineage>
</organism>
<evidence type="ECO:0000256" key="1">
    <source>
        <dbReference type="SAM" id="Phobius"/>
    </source>
</evidence>
<dbReference type="STRING" id="318479.A0A0N4UKM7"/>
<dbReference type="Proteomes" id="UP000274756">
    <property type="component" value="Unassembled WGS sequence"/>
</dbReference>
<dbReference type="GO" id="GO:0033617">
    <property type="term" value="P:mitochondrial respiratory chain complex IV assembly"/>
    <property type="evidence" value="ECO:0007669"/>
    <property type="project" value="InterPro"/>
</dbReference>
<dbReference type="GO" id="GO:0005739">
    <property type="term" value="C:mitochondrion"/>
    <property type="evidence" value="ECO:0007669"/>
    <property type="project" value="InterPro"/>
</dbReference>
<proteinExistence type="predicted"/>
<accession>A0A0N4UKM7</accession>
<dbReference type="InterPro" id="IPR018625">
    <property type="entry name" value="Pet100"/>
</dbReference>
<reference evidence="5" key="1">
    <citation type="submission" date="2017-02" db="UniProtKB">
        <authorList>
            <consortium name="WormBaseParasite"/>
        </authorList>
    </citation>
    <scope>IDENTIFICATION</scope>
</reference>
<evidence type="ECO:0000313" key="5">
    <source>
        <dbReference type="WBParaSite" id="DME_0000830101-mRNA-1"/>
    </source>
</evidence>
<reference evidence="2 4" key="2">
    <citation type="submission" date="2018-11" db="EMBL/GenBank/DDBJ databases">
        <authorList>
            <consortium name="Pathogen Informatics"/>
        </authorList>
    </citation>
    <scope>NUCLEOTIDE SEQUENCE [LARGE SCALE GENOMIC DNA]</scope>
</reference>
<dbReference type="Proteomes" id="UP000038040">
    <property type="component" value="Unplaced"/>
</dbReference>
<dbReference type="Pfam" id="PF09803">
    <property type="entry name" value="Pet100"/>
    <property type="match status" value="1"/>
</dbReference>
<dbReference type="OrthoDB" id="18175at2759"/>
<name>A0A0N4UKM7_DRAME</name>
<evidence type="ECO:0000313" key="2">
    <source>
        <dbReference type="EMBL" id="VDN52358.1"/>
    </source>
</evidence>
<gene>
    <name evidence="2" type="ORF">DME_LOCUS2331</name>
</gene>
<dbReference type="AlphaFoldDB" id="A0A0N4UKM7"/>
<keyword evidence="1" id="KW-0812">Transmembrane</keyword>
<evidence type="ECO:0000313" key="4">
    <source>
        <dbReference type="Proteomes" id="UP000274756"/>
    </source>
</evidence>
<sequence>MGGWKLEVGRFVGLVSFPVFCFWLFNQPDIFKQKSEFEKRSELVLSTFKESIKEERRQLEYEKFLREQMELEKIKREKK</sequence>
<keyword evidence="4" id="KW-1185">Reference proteome</keyword>
<keyword evidence="1" id="KW-0472">Membrane</keyword>
<dbReference type="WBParaSite" id="DME_0000830101-mRNA-1">
    <property type="protein sequence ID" value="DME_0000830101-mRNA-1"/>
    <property type="gene ID" value="DME_0000830101"/>
</dbReference>
<keyword evidence="1" id="KW-1133">Transmembrane helix</keyword>
<feature type="transmembrane region" description="Helical" evidence="1">
    <location>
        <begin position="6"/>
        <end position="25"/>
    </location>
</feature>